<proteinExistence type="predicted"/>
<organism evidence="2 3">
    <name type="scientific">Microlunatus flavus</name>
    <dbReference type="NCBI Taxonomy" id="1036181"/>
    <lineage>
        <taxon>Bacteria</taxon>
        <taxon>Bacillati</taxon>
        <taxon>Actinomycetota</taxon>
        <taxon>Actinomycetes</taxon>
        <taxon>Propionibacteriales</taxon>
        <taxon>Propionibacteriaceae</taxon>
        <taxon>Microlunatus</taxon>
    </lineage>
</organism>
<dbReference type="AlphaFoldDB" id="A0A1H9IKA9"/>
<accession>A0A1H9IKA9</accession>
<protein>
    <submittedName>
        <fullName evidence="2">Uncharacterized protein</fullName>
    </submittedName>
</protein>
<sequence>MRAVDSGLGWDSLARAMSARPDVLRLAGAQPGAEHDYRSAPWPAEEPDRPFAVYLAENLRYFTLALDLDADGASGRKQRSALRRFLTKAGVSFVEAVSGPAGHCHLISTWPHGISADDAAELGRVLRATAAPDLDISGLSNPRTGCIRPPGAPHRGGGRSEIVGEAATALQVLRQGNPSAAFLRLRQLTGAGPRADRRTRLEDEAVLLALPVVGGERQLPRPRRDLSLSQQQRLRDGDPNATSRSVTAASLAASMACAGWSFAEFLQAVLDHDNMGLEHLRSRRAVGTLRARRDVKQAAQRMWRGRLAWLLANPRECDTRALPPVVDDVANAAGADPARWAGQGGPSERAVLEFLLALARRCGTAAVACDVRTLGLETGVSTSAAHRAIDRLRRAGWLEQLAPGRGRLAATYALQVPRDFKVDLVGLTSGGTLDRRPSPRGTPASLPRPRPTFEVGLAARAHDAMTSSGLGRYAGVLLDLLHRDTSSVTDLVLRSGLRARTVRHHLARLHSAGLATLDHDARWHVDLAFLPQAARHLGTTGAVVARREQIAQDRTTWAWWLADHAAEHGFATRRGLRSLGWSTTRAGVPCPRRPFPVSEDGRRVWTAGAGLVGAGMGPMPEELGLFTSTDPVLNPLHQSKGPATWVLHRRNSNVSREGRGRTALCPRAANDETSMA</sequence>
<feature type="region of interest" description="Disordered" evidence="1">
    <location>
        <begin position="219"/>
        <end position="242"/>
    </location>
</feature>
<keyword evidence="3" id="KW-1185">Reference proteome</keyword>
<gene>
    <name evidence="2" type="ORF">SAMN05421756_105279</name>
</gene>
<evidence type="ECO:0000256" key="1">
    <source>
        <dbReference type="SAM" id="MobiDB-lite"/>
    </source>
</evidence>
<dbReference type="Gene3D" id="1.10.10.10">
    <property type="entry name" value="Winged helix-like DNA-binding domain superfamily/Winged helix DNA-binding domain"/>
    <property type="match status" value="1"/>
</dbReference>
<reference evidence="3" key="1">
    <citation type="submission" date="2016-10" db="EMBL/GenBank/DDBJ databases">
        <authorList>
            <person name="Varghese N."/>
            <person name="Submissions S."/>
        </authorList>
    </citation>
    <scope>NUCLEOTIDE SEQUENCE [LARGE SCALE GENOMIC DNA]</scope>
    <source>
        <strain evidence="3">CGMCC 4.6856</strain>
    </source>
</reference>
<dbReference type="STRING" id="1036181.SAMN05421756_105279"/>
<dbReference type="SUPFAM" id="SSF46785">
    <property type="entry name" value="Winged helix' DNA-binding domain"/>
    <property type="match status" value="1"/>
</dbReference>
<evidence type="ECO:0000313" key="3">
    <source>
        <dbReference type="Proteomes" id="UP000198504"/>
    </source>
</evidence>
<feature type="region of interest" description="Disordered" evidence="1">
    <location>
        <begin position="431"/>
        <end position="450"/>
    </location>
</feature>
<name>A0A1H9IKA9_9ACTN</name>
<evidence type="ECO:0000313" key="2">
    <source>
        <dbReference type="EMBL" id="SEQ74815.1"/>
    </source>
</evidence>
<dbReference type="Proteomes" id="UP000198504">
    <property type="component" value="Unassembled WGS sequence"/>
</dbReference>
<dbReference type="EMBL" id="FOFA01000005">
    <property type="protein sequence ID" value="SEQ74815.1"/>
    <property type="molecule type" value="Genomic_DNA"/>
</dbReference>
<dbReference type="InterPro" id="IPR011991">
    <property type="entry name" value="ArsR-like_HTH"/>
</dbReference>
<dbReference type="CDD" id="cd00090">
    <property type="entry name" value="HTH_ARSR"/>
    <property type="match status" value="1"/>
</dbReference>
<dbReference type="InterPro" id="IPR036390">
    <property type="entry name" value="WH_DNA-bd_sf"/>
</dbReference>
<dbReference type="InterPro" id="IPR036388">
    <property type="entry name" value="WH-like_DNA-bd_sf"/>
</dbReference>